<feature type="compositionally biased region" description="Basic and acidic residues" evidence="2">
    <location>
        <begin position="20"/>
        <end position="29"/>
    </location>
</feature>
<gene>
    <name evidence="3" type="ORF">HKI87_02g13460</name>
</gene>
<evidence type="ECO:0000256" key="1">
    <source>
        <dbReference type="ARBA" id="ARBA00093458"/>
    </source>
</evidence>
<dbReference type="Proteomes" id="UP001472866">
    <property type="component" value="Chromosome 02"/>
</dbReference>
<dbReference type="AlphaFoldDB" id="A0AAX4P1M4"/>
<evidence type="ECO:0000313" key="4">
    <source>
        <dbReference type="Proteomes" id="UP001472866"/>
    </source>
</evidence>
<dbReference type="PANTHER" id="PTHR15243">
    <property type="entry name" value="SERINE/THREONINE-PROTEIN KINASE 19"/>
    <property type="match status" value="1"/>
</dbReference>
<keyword evidence="4" id="KW-1185">Reference proteome</keyword>
<proteinExistence type="inferred from homology"/>
<accession>A0AAX4P1M4</accession>
<sequence>MESVWDVYPDEEGGASPDSDPPRPTDPQERRKRGRDGDGGGASSSRPDDDVSVGGNQRGSRARVKTAGEYGPIAIASTSSGLGNASDATDLDLAGDLPSDTLATVLLLRTSFPPNLPMCPLVIKSHIYSIVSDRTAVDRQLEELNRRNKVRIIKLSSDRADYGVVLWEDYSRAVDGCKEGRSGLEKGLLDWFLGTLVSQTTHCYVDDSRIDSELLAFLRRRGESRGEALKAAKESCVTLLVRCGLLTRRMSMHGGYWLSIPNIGIFVKSLRAGRKQLAGIVKRRRRCEILQWDLEKMKLPKKTTLGMKYHLRDAIGSGFFDQIETTCGPLLRAANKKEKL</sequence>
<keyword evidence="3" id="KW-0418">Kinase</keyword>
<organism evidence="3 4">
    <name type="scientific">Chloropicon roscoffensis</name>
    <dbReference type="NCBI Taxonomy" id="1461544"/>
    <lineage>
        <taxon>Eukaryota</taxon>
        <taxon>Viridiplantae</taxon>
        <taxon>Chlorophyta</taxon>
        <taxon>Chloropicophyceae</taxon>
        <taxon>Chloropicales</taxon>
        <taxon>Chloropicaceae</taxon>
        <taxon>Chloropicon</taxon>
    </lineage>
</organism>
<feature type="region of interest" description="Disordered" evidence="2">
    <location>
        <begin position="1"/>
        <end position="66"/>
    </location>
</feature>
<dbReference type="EMBL" id="CP151502">
    <property type="protein sequence ID" value="WZN59818.1"/>
    <property type="molecule type" value="Genomic_DNA"/>
</dbReference>
<dbReference type="GO" id="GO:0016301">
    <property type="term" value="F:kinase activity"/>
    <property type="evidence" value="ECO:0007669"/>
    <property type="project" value="UniProtKB-KW"/>
</dbReference>
<protein>
    <submittedName>
        <fullName evidence="3">Serine/threonine-protein kinase</fullName>
    </submittedName>
</protein>
<name>A0AAX4P1M4_9CHLO</name>
<reference evidence="3 4" key="1">
    <citation type="submission" date="2024-03" db="EMBL/GenBank/DDBJ databases">
        <title>Complete genome sequence of the green alga Chloropicon roscoffensis RCC1871.</title>
        <authorList>
            <person name="Lemieux C."/>
            <person name="Pombert J.-F."/>
            <person name="Otis C."/>
            <person name="Turmel M."/>
        </authorList>
    </citation>
    <scope>NUCLEOTIDE SEQUENCE [LARGE SCALE GENOMIC DNA]</scope>
    <source>
        <strain evidence="3 4">RCC1871</strain>
    </source>
</reference>
<dbReference type="PANTHER" id="PTHR15243:SF0">
    <property type="entry name" value="SERINE_THREONINE-PROTEIN KINASE 19"/>
    <property type="match status" value="1"/>
</dbReference>
<keyword evidence="3" id="KW-0808">Transferase</keyword>
<dbReference type="InterPro" id="IPR018865">
    <property type="entry name" value="STK19-like"/>
</dbReference>
<comment type="similarity">
    <text evidence="1">Belongs to the STK19 family.</text>
</comment>
<evidence type="ECO:0000313" key="3">
    <source>
        <dbReference type="EMBL" id="WZN59818.1"/>
    </source>
</evidence>
<dbReference type="Pfam" id="PF10494">
    <property type="entry name" value="Stk19"/>
    <property type="match status" value="1"/>
</dbReference>
<evidence type="ECO:0000256" key="2">
    <source>
        <dbReference type="SAM" id="MobiDB-lite"/>
    </source>
</evidence>